<dbReference type="PANTHER" id="PTHR11579:SF0">
    <property type="entry name" value="PROTEIN-L-ISOASPARTATE(D-ASPARTATE) O-METHYLTRANSFERASE"/>
    <property type="match status" value="1"/>
</dbReference>
<evidence type="ECO:0000256" key="1">
    <source>
        <dbReference type="ARBA" id="ARBA00004496"/>
    </source>
</evidence>
<dbReference type="Proteomes" id="UP001597479">
    <property type="component" value="Unassembled WGS sequence"/>
</dbReference>
<sequence>MTAAVADAVAAVDYDHFVIEPDGSTLPQSSSVTSIQQMLEDLDVRPGHRVLEIGTGSGYTTALRANLAGSDGLVRSVEVFADLVPRAQVRLEAAGVTTATVTNGDGYAGDPAGAPYDRLVAWATPHVIPSAWIDQIGEDAVIVAPVKVARLARAHAIVAITVTGGLPTAVRRGGYIEMHPEPVTLFGLPLRYVDASHVPEGAEPWWLSSAVLRGVPGAADLLLDRLRSAPHTSATPLVTGEDLDDLTAWLYATVPAELATAGLSDRFAGIGAATEGGAAFLTDDELITTGSPDAARVLSLWIEEWRNEGSPSWSDVTAVVVPSAEGWEVRLTLG</sequence>
<evidence type="ECO:0000256" key="3">
    <source>
        <dbReference type="ARBA" id="ARBA00011890"/>
    </source>
</evidence>
<evidence type="ECO:0000256" key="5">
    <source>
        <dbReference type="ARBA" id="ARBA00022490"/>
    </source>
</evidence>
<keyword evidence="6" id="KW-0489">Methyltransferase</keyword>
<evidence type="ECO:0000256" key="7">
    <source>
        <dbReference type="ARBA" id="ARBA00022679"/>
    </source>
</evidence>
<proteinExistence type="inferred from homology"/>
<comment type="caution">
    <text evidence="12">The sequence shown here is derived from an EMBL/GenBank/DDBJ whole genome shotgun (WGS) entry which is preliminary data.</text>
</comment>
<protein>
    <recommendedName>
        <fullName evidence="4">Protein-L-isoaspartate O-methyltransferase</fullName>
        <ecNumber evidence="3">2.1.1.77</ecNumber>
    </recommendedName>
    <alternativeName>
        <fullName evidence="11">L-isoaspartyl protein carboxyl methyltransferase</fullName>
    </alternativeName>
    <alternativeName>
        <fullName evidence="9">Protein L-isoaspartyl methyltransferase</fullName>
    </alternativeName>
    <alternativeName>
        <fullName evidence="10">Protein-beta-aspartate methyltransferase</fullName>
    </alternativeName>
</protein>
<reference evidence="13" key="1">
    <citation type="journal article" date="2019" name="Int. J. Syst. Evol. Microbiol.">
        <title>The Global Catalogue of Microorganisms (GCM) 10K type strain sequencing project: providing services to taxonomists for standard genome sequencing and annotation.</title>
        <authorList>
            <consortium name="The Broad Institute Genomics Platform"/>
            <consortium name="The Broad Institute Genome Sequencing Center for Infectious Disease"/>
            <person name="Wu L."/>
            <person name="Ma J."/>
        </authorList>
    </citation>
    <scope>NUCLEOTIDE SEQUENCE [LARGE SCALE GENOMIC DNA]</scope>
    <source>
        <strain evidence="13">CCM 7044</strain>
    </source>
</reference>
<evidence type="ECO:0000256" key="2">
    <source>
        <dbReference type="ARBA" id="ARBA00005369"/>
    </source>
</evidence>
<evidence type="ECO:0000256" key="11">
    <source>
        <dbReference type="ARBA" id="ARBA00031350"/>
    </source>
</evidence>
<keyword evidence="7" id="KW-0808">Transferase</keyword>
<evidence type="ECO:0000313" key="12">
    <source>
        <dbReference type="EMBL" id="MFD2796505.1"/>
    </source>
</evidence>
<evidence type="ECO:0000256" key="10">
    <source>
        <dbReference type="ARBA" id="ARBA00031323"/>
    </source>
</evidence>
<dbReference type="PANTHER" id="PTHR11579">
    <property type="entry name" value="PROTEIN-L-ISOASPARTATE O-METHYLTRANSFERASE"/>
    <property type="match status" value="1"/>
</dbReference>
<evidence type="ECO:0000256" key="8">
    <source>
        <dbReference type="ARBA" id="ARBA00022691"/>
    </source>
</evidence>
<dbReference type="Gene3D" id="3.40.50.150">
    <property type="entry name" value="Vaccinia Virus protein VP39"/>
    <property type="match status" value="1"/>
</dbReference>
<gene>
    <name evidence="12" type="ORF">ACFS27_23285</name>
</gene>
<dbReference type="RefSeq" id="WP_377188203.1">
    <property type="nucleotide sequence ID" value="NZ_JBHUOG010000002.1"/>
</dbReference>
<dbReference type="SUPFAM" id="SSF53335">
    <property type="entry name" value="S-adenosyl-L-methionine-dependent methyltransferases"/>
    <property type="match status" value="1"/>
</dbReference>
<dbReference type="EMBL" id="JBHUOG010000002">
    <property type="protein sequence ID" value="MFD2796505.1"/>
    <property type="molecule type" value="Genomic_DNA"/>
</dbReference>
<name>A0ABW5W0X1_9MICO</name>
<dbReference type="CDD" id="cd02440">
    <property type="entry name" value="AdoMet_MTases"/>
    <property type="match status" value="1"/>
</dbReference>
<organism evidence="12 13">
    <name type="scientific">Promicromonospora vindobonensis</name>
    <dbReference type="NCBI Taxonomy" id="195748"/>
    <lineage>
        <taxon>Bacteria</taxon>
        <taxon>Bacillati</taxon>
        <taxon>Actinomycetota</taxon>
        <taxon>Actinomycetes</taxon>
        <taxon>Micrococcales</taxon>
        <taxon>Promicromonosporaceae</taxon>
        <taxon>Promicromonospora</taxon>
    </lineage>
</organism>
<dbReference type="InterPro" id="IPR029063">
    <property type="entry name" value="SAM-dependent_MTases_sf"/>
</dbReference>
<keyword evidence="5" id="KW-0963">Cytoplasm</keyword>
<dbReference type="Pfam" id="PF01135">
    <property type="entry name" value="PCMT"/>
    <property type="match status" value="1"/>
</dbReference>
<evidence type="ECO:0000256" key="4">
    <source>
        <dbReference type="ARBA" id="ARBA00013346"/>
    </source>
</evidence>
<evidence type="ECO:0000256" key="9">
    <source>
        <dbReference type="ARBA" id="ARBA00030757"/>
    </source>
</evidence>
<evidence type="ECO:0000313" key="13">
    <source>
        <dbReference type="Proteomes" id="UP001597479"/>
    </source>
</evidence>
<dbReference type="InterPro" id="IPR000682">
    <property type="entry name" value="PCMT"/>
</dbReference>
<keyword evidence="8" id="KW-0949">S-adenosyl-L-methionine</keyword>
<accession>A0ABW5W0X1</accession>
<comment type="similarity">
    <text evidence="2">Belongs to the methyltransferase superfamily. L-isoaspartyl/D-aspartyl protein methyltransferase family.</text>
</comment>
<evidence type="ECO:0000256" key="6">
    <source>
        <dbReference type="ARBA" id="ARBA00022603"/>
    </source>
</evidence>
<keyword evidence="13" id="KW-1185">Reference proteome</keyword>
<dbReference type="EC" id="2.1.1.77" evidence="3"/>
<comment type="subcellular location">
    <subcellularLocation>
        <location evidence="1">Cytoplasm</location>
    </subcellularLocation>
</comment>